<name>A0A2P8EYU5_9GAMM</name>
<dbReference type="RefSeq" id="WP_106591277.1">
    <property type="nucleotide sequence ID" value="NZ_PYGI01000007.1"/>
</dbReference>
<protein>
    <submittedName>
        <fullName evidence="2">Siderophore ferric iron reductase</fullName>
    </submittedName>
</protein>
<dbReference type="InterPro" id="IPR024726">
    <property type="entry name" value="FhuF_C"/>
</dbReference>
<dbReference type="AlphaFoldDB" id="A0A2P8EYU5"/>
<evidence type="ECO:0000259" key="1">
    <source>
        <dbReference type="Pfam" id="PF11575"/>
    </source>
</evidence>
<dbReference type="OrthoDB" id="7942745at2"/>
<gene>
    <name evidence="2" type="ORF">CLV44_10783</name>
</gene>
<dbReference type="PROSITE" id="PS51257">
    <property type="entry name" value="PROKAR_LIPOPROTEIN"/>
    <property type="match status" value="1"/>
</dbReference>
<dbReference type="Pfam" id="PF11575">
    <property type="entry name" value="FhuF_C"/>
    <property type="match status" value="1"/>
</dbReference>
<feature type="domain" description="Ferric siderophore reductase C-terminal" evidence="1">
    <location>
        <begin position="243"/>
        <end position="263"/>
    </location>
</feature>
<dbReference type="InterPro" id="IPR023998">
    <property type="entry name" value="FCR-like"/>
</dbReference>
<dbReference type="NCBIfam" id="TIGR03950">
    <property type="entry name" value="sidero_Fe_reduc"/>
    <property type="match status" value="1"/>
</dbReference>
<reference evidence="2 3" key="1">
    <citation type="submission" date="2018-03" db="EMBL/GenBank/DDBJ databases">
        <title>Genomic Encyclopedia of Archaeal and Bacterial Type Strains, Phase II (KMG-II): from individual species to whole genera.</title>
        <authorList>
            <person name="Goeker M."/>
        </authorList>
    </citation>
    <scope>NUCLEOTIDE SEQUENCE [LARGE SCALE GENOMIC DNA]</scope>
    <source>
        <strain evidence="2 3">DSM 17586</strain>
    </source>
</reference>
<keyword evidence="3" id="KW-1185">Reference proteome</keyword>
<comment type="caution">
    <text evidence="2">The sequence shown here is derived from an EMBL/GenBank/DDBJ whole genome shotgun (WGS) entry which is preliminary data.</text>
</comment>
<accession>A0A2P8EYU5</accession>
<organism evidence="2 3">
    <name type="scientific">Marinobacterium halophilum</name>
    <dbReference type="NCBI Taxonomy" id="267374"/>
    <lineage>
        <taxon>Bacteria</taxon>
        <taxon>Pseudomonadati</taxon>
        <taxon>Pseudomonadota</taxon>
        <taxon>Gammaproteobacteria</taxon>
        <taxon>Oceanospirillales</taxon>
        <taxon>Oceanospirillaceae</taxon>
        <taxon>Marinobacterium</taxon>
    </lineage>
</organism>
<dbReference type="Proteomes" id="UP000242133">
    <property type="component" value="Unassembled WGS sequence"/>
</dbReference>
<evidence type="ECO:0000313" key="2">
    <source>
        <dbReference type="EMBL" id="PSL14632.1"/>
    </source>
</evidence>
<sequence length="284" mass="31688">MRIIVIFFFYNYSVSPAYSTCGGTSVTACIIQPALVRPVQQLAQLGISLLPGVKIETGRLDKNMLVVTRDETVLLGELVAALKQQHPEAGRHYWGARAWGVLIWQPVLLSILATEVLQRSLNPEHMGQHCQGAVVAGMTLTEGLMEGNQSDRWQSACRLRQTCERWLEQLGRQIKVNPVLAKRLLADRILSTLLHVRPLLGESHEAAIRERASEWLEGANLSGASGLMSFAIPEQGIEMALDRKGCCQHYRRDDGSVCKTCPRQSKHIRIKRLQEEWSQDAGAE</sequence>
<dbReference type="EMBL" id="PYGI01000007">
    <property type="protein sequence ID" value="PSL14632.1"/>
    <property type="molecule type" value="Genomic_DNA"/>
</dbReference>
<proteinExistence type="predicted"/>
<evidence type="ECO:0000313" key="3">
    <source>
        <dbReference type="Proteomes" id="UP000242133"/>
    </source>
</evidence>
<dbReference type="GO" id="GO:0051537">
    <property type="term" value="F:2 iron, 2 sulfur cluster binding"/>
    <property type="evidence" value="ECO:0007669"/>
    <property type="project" value="InterPro"/>
</dbReference>